<accession>A0ABU1DG43</accession>
<protein>
    <recommendedName>
        <fullName evidence="3 12">Protein-export membrane protein SecG</fullName>
    </recommendedName>
</protein>
<dbReference type="PRINTS" id="PR01651">
    <property type="entry name" value="SECGEXPORT"/>
</dbReference>
<proteinExistence type="inferred from homology"/>
<dbReference type="EMBL" id="JADBEO010000018">
    <property type="protein sequence ID" value="MDR4307003.1"/>
    <property type="molecule type" value="Genomic_DNA"/>
</dbReference>
<feature type="compositionally biased region" description="Low complexity" evidence="13">
    <location>
        <begin position="85"/>
        <end position="101"/>
    </location>
</feature>
<reference evidence="14" key="1">
    <citation type="submission" date="2020-10" db="EMBL/GenBank/DDBJ databases">
        <authorList>
            <person name="Abbas A."/>
            <person name="Razzaq R."/>
            <person name="Waqas M."/>
            <person name="Abbas N."/>
            <person name="Nielsen T.K."/>
            <person name="Hansen L.H."/>
            <person name="Hussain S."/>
            <person name="Shahid M."/>
        </authorList>
    </citation>
    <scope>NUCLEOTIDE SEQUENCE</scope>
    <source>
        <strain evidence="14">S14</strain>
    </source>
</reference>
<keyword evidence="6 12" id="KW-0812">Transmembrane</keyword>
<dbReference type="RefSeq" id="WP_375338305.1">
    <property type="nucleotide sequence ID" value="NZ_JADBEO010000018.1"/>
</dbReference>
<dbReference type="PANTHER" id="PTHR34182">
    <property type="entry name" value="PROTEIN-EXPORT MEMBRANE PROTEIN SECG"/>
    <property type="match status" value="1"/>
</dbReference>
<comment type="similarity">
    <text evidence="2 12">Belongs to the SecG family.</text>
</comment>
<evidence type="ECO:0000256" key="8">
    <source>
        <dbReference type="ARBA" id="ARBA00022989"/>
    </source>
</evidence>
<comment type="caution">
    <text evidence="14">The sequence shown here is derived from an EMBL/GenBank/DDBJ whole genome shotgun (WGS) entry which is preliminary data.</text>
</comment>
<dbReference type="InterPro" id="IPR004692">
    <property type="entry name" value="SecG"/>
</dbReference>
<feature type="compositionally biased region" description="Basic and acidic residues" evidence="13">
    <location>
        <begin position="196"/>
        <end position="207"/>
    </location>
</feature>
<gene>
    <name evidence="14" type="primary">secG</name>
    <name evidence="14" type="ORF">IHQ68_10270</name>
</gene>
<keyword evidence="10 12" id="KW-0472">Membrane</keyword>
<evidence type="ECO:0000256" key="7">
    <source>
        <dbReference type="ARBA" id="ARBA00022927"/>
    </source>
</evidence>
<name>A0ABU1DG43_9HYPH</name>
<comment type="function">
    <text evidence="11 12">Involved in protein export. Participates in an early event of protein translocation.</text>
</comment>
<dbReference type="NCBIfam" id="TIGR00810">
    <property type="entry name" value="secG"/>
    <property type="match status" value="1"/>
</dbReference>
<keyword evidence="4 12" id="KW-0813">Transport</keyword>
<comment type="caution">
    <text evidence="12">Lacks conserved residue(s) required for the propagation of feature annotation.</text>
</comment>
<dbReference type="Proteomes" id="UP001181622">
    <property type="component" value="Unassembled WGS sequence"/>
</dbReference>
<keyword evidence="15" id="KW-1185">Reference proteome</keyword>
<evidence type="ECO:0000256" key="9">
    <source>
        <dbReference type="ARBA" id="ARBA00023010"/>
    </source>
</evidence>
<evidence type="ECO:0000256" key="3">
    <source>
        <dbReference type="ARBA" id="ARBA00017876"/>
    </source>
</evidence>
<sequence>MQTVLIVIHLMIVLALVVVVLLQKSEGGALGIGGGGGFMAGRGQSNPLSRLTAYLAGGFFATSMALTILAGYGGGSVFDRLQPTGAARQQPATAPGGPQAPLGSGSGGILNDLKKIQGQGAGQPPQPSGAAPQAAAQPGQPPQPAADGDQPKFDAVPSPQGDANTAPRDADQQQPGGAQTAPMPQDAQPVAPQVSDPKEAGGNDGVKHAPAQPAAPEGAGNQPAAPTAGPAAPSGGQ</sequence>
<dbReference type="Pfam" id="PF03840">
    <property type="entry name" value="SecG"/>
    <property type="match status" value="1"/>
</dbReference>
<feature type="compositionally biased region" description="Low complexity" evidence="13">
    <location>
        <begin position="209"/>
        <end position="237"/>
    </location>
</feature>
<feature type="compositionally biased region" description="Low complexity" evidence="13">
    <location>
        <begin position="128"/>
        <end position="138"/>
    </location>
</feature>
<dbReference type="PANTHER" id="PTHR34182:SF1">
    <property type="entry name" value="PROTEIN-EXPORT MEMBRANE PROTEIN SECG"/>
    <property type="match status" value="1"/>
</dbReference>
<evidence type="ECO:0000256" key="6">
    <source>
        <dbReference type="ARBA" id="ARBA00022692"/>
    </source>
</evidence>
<evidence type="ECO:0000256" key="13">
    <source>
        <dbReference type="SAM" id="MobiDB-lite"/>
    </source>
</evidence>
<keyword evidence="5 12" id="KW-1003">Cell membrane</keyword>
<keyword evidence="9 12" id="KW-0811">Translocation</keyword>
<comment type="subcellular location">
    <subcellularLocation>
        <location evidence="1 12">Cell membrane</location>
        <topology evidence="1 12">Multi-pass membrane protein</topology>
    </subcellularLocation>
</comment>
<evidence type="ECO:0000313" key="15">
    <source>
        <dbReference type="Proteomes" id="UP001181622"/>
    </source>
</evidence>
<organism evidence="14 15">
    <name type="scientific">Chelatococcus sambhunathii</name>
    <dbReference type="NCBI Taxonomy" id="363953"/>
    <lineage>
        <taxon>Bacteria</taxon>
        <taxon>Pseudomonadati</taxon>
        <taxon>Pseudomonadota</taxon>
        <taxon>Alphaproteobacteria</taxon>
        <taxon>Hyphomicrobiales</taxon>
        <taxon>Chelatococcaceae</taxon>
        <taxon>Chelatococcus</taxon>
    </lineage>
</organism>
<evidence type="ECO:0000256" key="4">
    <source>
        <dbReference type="ARBA" id="ARBA00022448"/>
    </source>
</evidence>
<feature type="transmembrane region" description="Helical" evidence="12">
    <location>
        <begin position="51"/>
        <end position="72"/>
    </location>
</feature>
<evidence type="ECO:0000256" key="5">
    <source>
        <dbReference type="ARBA" id="ARBA00022475"/>
    </source>
</evidence>
<evidence type="ECO:0000256" key="1">
    <source>
        <dbReference type="ARBA" id="ARBA00004651"/>
    </source>
</evidence>
<evidence type="ECO:0000313" key="14">
    <source>
        <dbReference type="EMBL" id="MDR4307003.1"/>
    </source>
</evidence>
<keyword evidence="8 12" id="KW-1133">Transmembrane helix</keyword>
<evidence type="ECO:0000256" key="2">
    <source>
        <dbReference type="ARBA" id="ARBA00008445"/>
    </source>
</evidence>
<feature type="region of interest" description="Disordered" evidence="13">
    <location>
        <begin position="85"/>
        <end position="237"/>
    </location>
</feature>
<evidence type="ECO:0000256" key="12">
    <source>
        <dbReference type="RuleBase" id="RU365087"/>
    </source>
</evidence>
<evidence type="ECO:0000256" key="11">
    <source>
        <dbReference type="ARBA" id="ARBA00025182"/>
    </source>
</evidence>
<keyword evidence="7 12" id="KW-0653">Protein transport</keyword>
<evidence type="ECO:0000256" key="10">
    <source>
        <dbReference type="ARBA" id="ARBA00023136"/>
    </source>
</evidence>